<evidence type="ECO:0000313" key="3">
    <source>
        <dbReference type="Proteomes" id="UP001431926"/>
    </source>
</evidence>
<proteinExistence type="predicted"/>
<evidence type="ECO:0000256" key="1">
    <source>
        <dbReference type="SAM" id="MobiDB-lite"/>
    </source>
</evidence>
<evidence type="ECO:0000313" key="2">
    <source>
        <dbReference type="EMBL" id="WUX36236.1"/>
    </source>
</evidence>
<organism evidence="2 3">
    <name type="scientific">Streptomyces anulatus</name>
    <name type="common">Streptomyces chrysomallus</name>
    <dbReference type="NCBI Taxonomy" id="1892"/>
    <lineage>
        <taxon>Bacteria</taxon>
        <taxon>Bacillati</taxon>
        <taxon>Actinomycetota</taxon>
        <taxon>Actinomycetes</taxon>
        <taxon>Kitasatosporales</taxon>
        <taxon>Streptomycetaceae</taxon>
        <taxon>Streptomyces</taxon>
    </lineage>
</organism>
<keyword evidence="3" id="KW-1185">Reference proteome</keyword>
<dbReference type="EMBL" id="CP109491">
    <property type="protein sequence ID" value="WUX36236.1"/>
    <property type="molecule type" value="Genomic_DNA"/>
</dbReference>
<feature type="region of interest" description="Disordered" evidence="1">
    <location>
        <begin position="124"/>
        <end position="154"/>
    </location>
</feature>
<accession>A0ABZ1ZBU6</accession>
<gene>
    <name evidence="2" type="ORF">OG367_08300</name>
</gene>
<protein>
    <submittedName>
        <fullName evidence="2">Uncharacterized protein</fullName>
    </submittedName>
</protein>
<sequence>MAVESDALHGPHEAARTQAHLARARKAAVSADRLAVGAAEGEEGPHASSRSLPQRAAVLLSVLATITGADVRISGTPNALHAEIHLGAGLSETEHKNLLEALSLADQFGHSITRQDGEKVWASYGSIPRSGHQPHGAGPPPPPATLRPAQDTESAAFYTARERSRGGEFHPPV</sequence>
<reference evidence="2" key="1">
    <citation type="submission" date="2022-10" db="EMBL/GenBank/DDBJ databases">
        <title>The complete genomes of actinobacterial strains from the NBC collection.</title>
        <authorList>
            <person name="Joergensen T.S."/>
            <person name="Alvarez Arevalo M."/>
            <person name="Sterndorff E.B."/>
            <person name="Faurdal D."/>
            <person name="Vuksanovic O."/>
            <person name="Mourched A.-S."/>
            <person name="Charusanti P."/>
            <person name="Shaw S."/>
            <person name="Blin K."/>
            <person name="Weber T."/>
        </authorList>
    </citation>
    <scope>NUCLEOTIDE SEQUENCE</scope>
    <source>
        <strain evidence="2">NBC_01436</strain>
    </source>
</reference>
<name>A0ABZ1ZBU6_STRAQ</name>
<dbReference type="RefSeq" id="WP_097955059.1">
    <property type="nucleotide sequence ID" value="NZ_CP109490.1"/>
</dbReference>
<dbReference type="Proteomes" id="UP001431926">
    <property type="component" value="Chromosome"/>
</dbReference>